<dbReference type="InterPro" id="IPR055201">
    <property type="entry name" value="IHF-like_H2TH"/>
</dbReference>
<dbReference type="EMBL" id="JBHSBC010000012">
    <property type="protein sequence ID" value="MFC3980847.1"/>
    <property type="molecule type" value="Genomic_DNA"/>
</dbReference>
<organism evidence="2 3">
    <name type="scientific">Streptosporangium jomthongense</name>
    <dbReference type="NCBI Taxonomy" id="1193683"/>
    <lineage>
        <taxon>Bacteria</taxon>
        <taxon>Bacillati</taxon>
        <taxon>Actinomycetota</taxon>
        <taxon>Actinomycetes</taxon>
        <taxon>Streptosporangiales</taxon>
        <taxon>Streptosporangiaceae</taxon>
        <taxon>Streptosporangium</taxon>
    </lineage>
</organism>
<dbReference type="Proteomes" id="UP001595698">
    <property type="component" value="Unassembled WGS sequence"/>
</dbReference>
<protein>
    <submittedName>
        <fullName evidence="2">Integration host factor, actinobacterial type</fullName>
    </submittedName>
</protein>
<feature type="domain" description="Integration host factor-like helix-two turn-helix" evidence="1">
    <location>
        <begin position="33"/>
        <end position="98"/>
    </location>
</feature>
<comment type="caution">
    <text evidence="2">The sequence shown here is derived from an EMBL/GenBank/DDBJ whole genome shotgun (WGS) entry which is preliminary data.</text>
</comment>
<dbReference type="NCBIfam" id="NF041260">
    <property type="entry name" value="actino_IHF"/>
    <property type="match status" value="1"/>
</dbReference>
<dbReference type="Gene3D" id="1.10.8.50">
    <property type="match status" value="1"/>
</dbReference>
<accession>A0ABV8EWT9</accession>
<dbReference type="InterPro" id="IPR047806">
    <property type="entry name" value="IHF_actinobact"/>
</dbReference>
<dbReference type="SUPFAM" id="SSF46946">
    <property type="entry name" value="S13-like H2TH domain"/>
    <property type="match status" value="1"/>
</dbReference>
<gene>
    <name evidence="2" type="primary">mihF</name>
    <name evidence="2" type="ORF">ACFOYY_11995</name>
</gene>
<dbReference type="InterPro" id="IPR010979">
    <property type="entry name" value="Ribosomal_uS13-like_H2TH"/>
</dbReference>
<evidence type="ECO:0000313" key="2">
    <source>
        <dbReference type="EMBL" id="MFC3980847.1"/>
    </source>
</evidence>
<keyword evidence="3" id="KW-1185">Reference proteome</keyword>
<evidence type="ECO:0000313" key="3">
    <source>
        <dbReference type="Proteomes" id="UP001595698"/>
    </source>
</evidence>
<name>A0ABV8EWT9_9ACTN</name>
<dbReference type="RefSeq" id="WP_352009390.1">
    <property type="nucleotide sequence ID" value="NZ_JBHSBC010000012.1"/>
</dbReference>
<dbReference type="Pfam" id="PF22525">
    <property type="entry name" value="H2TH_5"/>
    <property type="match status" value="1"/>
</dbReference>
<reference evidence="3" key="1">
    <citation type="journal article" date="2019" name="Int. J. Syst. Evol. Microbiol.">
        <title>The Global Catalogue of Microorganisms (GCM) 10K type strain sequencing project: providing services to taxonomists for standard genome sequencing and annotation.</title>
        <authorList>
            <consortium name="The Broad Institute Genomics Platform"/>
            <consortium name="The Broad Institute Genome Sequencing Center for Infectious Disease"/>
            <person name="Wu L."/>
            <person name="Ma J."/>
        </authorList>
    </citation>
    <scope>NUCLEOTIDE SEQUENCE [LARGE SCALE GENOMIC DNA]</scope>
    <source>
        <strain evidence="3">TBRC 7912</strain>
    </source>
</reference>
<sequence length="106" mass="11522">MVLPKLTPEQRQAALAKAAETRVARARLLAEVKAGSISLEQLLSRNDEIARRIKVSQALRALPGIGSIKAAQLMQRAEVDETRRLGGLGAQQRRRLIRALVSGTTS</sequence>
<evidence type="ECO:0000259" key="1">
    <source>
        <dbReference type="Pfam" id="PF22525"/>
    </source>
</evidence>
<proteinExistence type="predicted"/>